<keyword evidence="2" id="KW-1133">Transmembrane helix</keyword>
<feature type="transmembrane region" description="Helical" evidence="2">
    <location>
        <begin position="401"/>
        <end position="423"/>
    </location>
</feature>
<proteinExistence type="predicted"/>
<comment type="caution">
    <text evidence="3">The sequence shown here is derived from an EMBL/GenBank/DDBJ whole genome shotgun (WGS) entry which is preliminary data.</text>
</comment>
<feature type="transmembrane region" description="Helical" evidence="2">
    <location>
        <begin position="39"/>
        <end position="62"/>
    </location>
</feature>
<feature type="transmembrane region" description="Helical" evidence="2">
    <location>
        <begin position="182"/>
        <end position="203"/>
    </location>
</feature>
<dbReference type="OrthoDB" id="2753342at2759"/>
<feature type="region of interest" description="Disordered" evidence="1">
    <location>
        <begin position="555"/>
        <end position="581"/>
    </location>
</feature>
<feature type="transmembrane region" description="Helical" evidence="2">
    <location>
        <begin position="448"/>
        <end position="469"/>
    </location>
</feature>
<gene>
    <name evidence="3" type="ORF">D9619_004324</name>
</gene>
<sequence length="581" mass="65903">MYLVATMHLVFAGFRFYKSVFLDPKGPISYLRNPFHWEFLGLIILLCIQTWLGDALAIYRCYFVWNNNLWLISIPVCLLLVQIGINFYVMYWLRHPFILGFAQINRLRSVIYPLAFAQNVMTTSLIILKILLQHRVSKKTGTVDVGSKLSLMRVVRIVIESAAIYTVQILVLVIVSSRRDNFQYVVQSAVTPSIGITFVLLAIRVEGSRHDKMRTISEFEFRNSMISRWAPDPDSETCSEDYQHCNSLSAGEGNAVTEQEVDAQGESGVESHWDVESSANSVVLIFSILMHLVATIHLVFAAFRFYKSIFLNVDPNGPISYLRDPNHWEFLGLIILLCIQTWLGDALVIYRCYFVWNNNLWLISIPVCILLGQIGINAYVMNWLRDPVVSARAQVVRLRSSIYPLAFTQNFITTSLIILKVLLQHRASKKAGLVDVGSKFSLMRVVRVVLESAAIYTIQILVLVILYFRNDNFQYVVQSAVTPSIGITFVLLAIRLERSRNEHTTTRIMFGPRSTVIPRWAHDNDSDYSEEYRDCGSLPTGDGNEVVEQKIDAQGKSGVNSNWDVESSNSAEPSKVTSVSL</sequence>
<protein>
    <submittedName>
        <fullName evidence="3">Uncharacterized protein</fullName>
    </submittedName>
</protein>
<dbReference type="EMBL" id="JAACJJ010000014">
    <property type="protein sequence ID" value="KAF5327635.1"/>
    <property type="molecule type" value="Genomic_DNA"/>
</dbReference>
<name>A0A8H5BQB3_9AGAR</name>
<feature type="transmembrane region" description="Helical" evidence="2">
    <location>
        <begin position="153"/>
        <end position="176"/>
    </location>
</feature>
<keyword evidence="2" id="KW-0812">Transmembrane</keyword>
<feature type="transmembrane region" description="Helical" evidence="2">
    <location>
        <begin position="282"/>
        <end position="306"/>
    </location>
</feature>
<evidence type="ECO:0000256" key="1">
    <source>
        <dbReference type="SAM" id="MobiDB-lite"/>
    </source>
</evidence>
<evidence type="ECO:0000313" key="3">
    <source>
        <dbReference type="EMBL" id="KAF5327635.1"/>
    </source>
</evidence>
<feature type="transmembrane region" description="Helical" evidence="2">
    <location>
        <begin position="69"/>
        <end position="91"/>
    </location>
</feature>
<feature type="transmembrane region" description="Helical" evidence="2">
    <location>
        <begin position="330"/>
        <end position="353"/>
    </location>
</feature>
<keyword evidence="2" id="KW-0472">Membrane</keyword>
<evidence type="ECO:0000313" key="4">
    <source>
        <dbReference type="Proteomes" id="UP000567179"/>
    </source>
</evidence>
<feature type="compositionally biased region" description="Polar residues" evidence="1">
    <location>
        <begin position="557"/>
        <end position="581"/>
    </location>
</feature>
<dbReference type="Proteomes" id="UP000567179">
    <property type="component" value="Unassembled WGS sequence"/>
</dbReference>
<evidence type="ECO:0000256" key="2">
    <source>
        <dbReference type="SAM" id="Phobius"/>
    </source>
</evidence>
<accession>A0A8H5BQB3</accession>
<keyword evidence="4" id="KW-1185">Reference proteome</keyword>
<organism evidence="3 4">
    <name type="scientific">Psilocybe cf. subviscida</name>
    <dbReference type="NCBI Taxonomy" id="2480587"/>
    <lineage>
        <taxon>Eukaryota</taxon>
        <taxon>Fungi</taxon>
        <taxon>Dikarya</taxon>
        <taxon>Basidiomycota</taxon>
        <taxon>Agaricomycotina</taxon>
        <taxon>Agaricomycetes</taxon>
        <taxon>Agaricomycetidae</taxon>
        <taxon>Agaricales</taxon>
        <taxon>Agaricineae</taxon>
        <taxon>Strophariaceae</taxon>
        <taxon>Psilocybe</taxon>
    </lineage>
</organism>
<feature type="transmembrane region" description="Helical" evidence="2">
    <location>
        <begin position="111"/>
        <end position="132"/>
    </location>
</feature>
<reference evidence="3 4" key="1">
    <citation type="journal article" date="2020" name="ISME J.">
        <title>Uncovering the hidden diversity of litter-decomposition mechanisms in mushroom-forming fungi.</title>
        <authorList>
            <person name="Floudas D."/>
            <person name="Bentzer J."/>
            <person name="Ahren D."/>
            <person name="Johansson T."/>
            <person name="Persson P."/>
            <person name="Tunlid A."/>
        </authorList>
    </citation>
    <scope>NUCLEOTIDE SEQUENCE [LARGE SCALE GENOMIC DNA]</scope>
    <source>
        <strain evidence="3 4">CBS 101986</strain>
    </source>
</reference>
<feature type="transmembrane region" description="Helical" evidence="2">
    <location>
        <begin position="360"/>
        <end position="381"/>
    </location>
</feature>
<feature type="transmembrane region" description="Helical" evidence="2">
    <location>
        <begin position="475"/>
        <end position="494"/>
    </location>
</feature>
<dbReference type="AlphaFoldDB" id="A0A8H5BQB3"/>